<organism evidence="8 9">
    <name type="scientific">Paraglaciecola aquimarina</name>
    <dbReference type="NCBI Taxonomy" id="1235557"/>
    <lineage>
        <taxon>Bacteria</taxon>
        <taxon>Pseudomonadati</taxon>
        <taxon>Pseudomonadota</taxon>
        <taxon>Gammaproteobacteria</taxon>
        <taxon>Alteromonadales</taxon>
        <taxon>Alteromonadaceae</taxon>
        <taxon>Paraglaciecola</taxon>
    </lineage>
</organism>
<sequence length="390" mass="44642">MNSLYQQARLTKDHRFDGKFFIAVKTTHIFCRPICPANSPLEKNVEYFQLAEQAILAGYRPCLRCRPDSAPQSYAWQGVNTTVNRAARLLRELPDKSIEQVAEKLGVSTRYFRQLFQQHLGMSPKQYQLFNKVLFAKQLLHQSQLSIEAIALASGFSCARRMQTQFKKITHFTPSQIRRRSNITVTKEIHMDLAFRPPYNWQHIQTFLQARAIAGIEAVTENSYSRRFQIDNCLGFFRVVFEPSKHQLKVTIQLEDLAYLKKVVSNIERIFDVKADTQHIRQQLIAAGINTLDITQGMRLPGVWNTFEAGCRAILGQQISVKAAINLLTQLCQNLAQKPDEELYFVTPQAVANSDLHFLKIPNSRKHTLIAFAQYMTEKPALAAKGLDKN</sequence>
<dbReference type="RefSeq" id="WP_316025438.1">
    <property type="nucleotide sequence ID" value="NZ_JAWDIO010000002.1"/>
</dbReference>
<accession>A0ABU3SUU7</accession>
<name>A0ABU3SUU7_9ALTE</name>
<evidence type="ECO:0000256" key="4">
    <source>
        <dbReference type="ARBA" id="ARBA00023125"/>
    </source>
</evidence>
<dbReference type="InterPro" id="IPR004026">
    <property type="entry name" value="Ada_DNA_repair_Zn-bd"/>
</dbReference>
<dbReference type="PANTHER" id="PTHR43280">
    <property type="entry name" value="ARAC-FAMILY TRANSCRIPTIONAL REGULATOR"/>
    <property type="match status" value="1"/>
</dbReference>
<evidence type="ECO:0000256" key="5">
    <source>
        <dbReference type="ARBA" id="ARBA00023159"/>
    </source>
</evidence>
<protein>
    <submittedName>
        <fullName evidence="8">AlkA N-terminal domain-containing protein</fullName>
    </submittedName>
</protein>
<keyword evidence="4" id="KW-0238">DNA-binding</keyword>
<dbReference type="InterPro" id="IPR037046">
    <property type="entry name" value="AlkA_N_sf"/>
</dbReference>
<dbReference type="Gene3D" id="3.30.310.20">
    <property type="entry name" value="DNA-3-methyladenine glycosylase AlkA, N-terminal domain"/>
    <property type="match status" value="1"/>
</dbReference>
<dbReference type="Pfam" id="PF12833">
    <property type="entry name" value="HTH_18"/>
    <property type="match status" value="1"/>
</dbReference>
<evidence type="ECO:0000256" key="2">
    <source>
        <dbReference type="ARBA" id="ARBA00022603"/>
    </source>
</evidence>
<evidence type="ECO:0000256" key="6">
    <source>
        <dbReference type="ARBA" id="ARBA00023163"/>
    </source>
</evidence>
<dbReference type="SUPFAM" id="SSF55945">
    <property type="entry name" value="TATA-box binding protein-like"/>
    <property type="match status" value="1"/>
</dbReference>
<gene>
    <name evidence="8" type="ORF">RS130_07475</name>
</gene>
<dbReference type="InterPro" id="IPR009057">
    <property type="entry name" value="Homeodomain-like_sf"/>
</dbReference>
<dbReference type="Proteomes" id="UP001247805">
    <property type="component" value="Unassembled WGS sequence"/>
</dbReference>
<evidence type="ECO:0000313" key="9">
    <source>
        <dbReference type="Proteomes" id="UP001247805"/>
    </source>
</evidence>
<dbReference type="Gene3D" id="3.40.10.10">
    <property type="entry name" value="DNA Methylphosphotriester Repair Domain"/>
    <property type="match status" value="1"/>
</dbReference>
<dbReference type="InterPro" id="IPR011257">
    <property type="entry name" value="DNA_glycosylase"/>
</dbReference>
<evidence type="ECO:0000313" key="8">
    <source>
        <dbReference type="EMBL" id="MDU0353788.1"/>
    </source>
</evidence>
<evidence type="ECO:0000256" key="3">
    <source>
        <dbReference type="ARBA" id="ARBA00023015"/>
    </source>
</evidence>
<comment type="cofactor">
    <cofactor evidence="1">
        <name>Zn(2+)</name>
        <dbReference type="ChEBI" id="CHEBI:29105"/>
    </cofactor>
</comment>
<reference evidence="8 9" key="1">
    <citation type="submission" date="2023-10" db="EMBL/GenBank/DDBJ databases">
        <title>Glaciecola aquimarina strain GGW-M5 nov., isolated from a coastal seawater.</title>
        <authorList>
            <person name="Bayburt H."/>
            <person name="Kim J.M."/>
            <person name="Choi B.J."/>
            <person name="Jeon C.O."/>
        </authorList>
    </citation>
    <scope>NUCLEOTIDE SEQUENCE [LARGE SCALE GENOMIC DNA]</scope>
    <source>
        <strain evidence="8 9">KCTC 32108</strain>
    </source>
</reference>
<dbReference type="SUPFAM" id="SSF57884">
    <property type="entry name" value="Ada DNA repair protein, N-terminal domain (N-Ada 10)"/>
    <property type="match status" value="1"/>
</dbReference>
<keyword evidence="2" id="KW-0489">Methyltransferase</keyword>
<dbReference type="InterPro" id="IPR035451">
    <property type="entry name" value="Ada-like_dom_sf"/>
</dbReference>
<dbReference type="Gene3D" id="1.10.10.60">
    <property type="entry name" value="Homeodomain-like"/>
    <property type="match status" value="2"/>
</dbReference>
<keyword evidence="9" id="KW-1185">Reference proteome</keyword>
<evidence type="ECO:0000259" key="7">
    <source>
        <dbReference type="PROSITE" id="PS01124"/>
    </source>
</evidence>
<dbReference type="PANTHER" id="PTHR43280:SF2">
    <property type="entry name" value="HTH-TYPE TRANSCRIPTIONAL REGULATOR EXSA"/>
    <property type="match status" value="1"/>
</dbReference>
<dbReference type="SUPFAM" id="SSF48150">
    <property type="entry name" value="DNA-glycosylase"/>
    <property type="match status" value="1"/>
</dbReference>
<proteinExistence type="predicted"/>
<keyword evidence="6" id="KW-0804">Transcription</keyword>
<dbReference type="Pfam" id="PF02805">
    <property type="entry name" value="Ada_Zn_binding"/>
    <property type="match status" value="1"/>
</dbReference>
<dbReference type="PROSITE" id="PS01124">
    <property type="entry name" value="HTH_ARAC_FAMILY_2"/>
    <property type="match status" value="1"/>
</dbReference>
<comment type="caution">
    <text evidence="8">The sequence shown here is derived from an EMBL/GenBank/DDBJ whole genome shotgun (WGS) entry which is preliminary data.</text>
</comment>
<dbReference type="SMART" id="SM00342">
    <property type="entry name" value="HTH_ARAC"/>
    <property type="match status" value="1"/>
</dbReference>
<dbReference type="Pfam" id="PF06029">
    <property type="entry name" value="AlkA_N"/>
    <property type="match status" value="1"/>
</dbReference>
<dbReference type="SMART" id="SM01009">
    <property type="entry name" value="AlkA_N"/>
    <property type="match status" value="1"/>
</dbReference>
<feature type="domain" description="HTH araC/xylS-type" evidence="7">
    <location>
        <begin position="97"/>
        <end position="180"/>
    </location>
</feature>
<dbReference type="EMBL" id="JAWDIO010000002">
    <property type="protein sequence ID" value="MDU0353788.1"/>
    <property type="molecule type" value="Genomic_DNA"/>
</dbReference>
<dbReference type="Gene3D" id="1.10.340.30">
    <property type="entry name" value="Hypothetical protein, domain 2"/>
    <property type="match status" value="1"/>
</dbReference>
<keyword evidence="5" id="KW-0010">Activator</keyword>
<dbReference type="InterPro" id="IPR010316">
    <property type="entry name" value="AlkA_N"/>
</dbReference>
<keyword evidence="3" id="KW-0805">Transcription regulation</keyword>
<evidence type="ECO:0000256" key="1">
    <source>
        <dbReference type="ARBA" id="ARBA00001947"/>
    </source>
</evidence>
<dbReference type="SUPFAM" id="SSF46689">
    <property type="entry name" value="Homeodomain-like"/>
    <property type="match status" value="2"/>
</dbReference>
<dbReference type="InterPro" id="IPR018060">
    <property type="entry name" value="HTH_AraC"/>
</dbReference>
<keyword evidence="2" id="KW-0808">Transferase</keyword>